<gene>
    <name evidence="2" type="ORF">BCV69DRAFT_279421</name>
</gene>
<protein>
    <recommendedName>
        <fullName evidence="4">Stress-associated endoplasmic reticulum protein</fullName>
    </recommendedName>
</protein>
<accession>A0A316UDY5</accession>
<organism evidence="2 3">
    <name type="scientific">Pseudomicrostroma glucosiphilum</name>
    <dbReference type="NCBI Taxonomy" id="1684307"/>
    <lineage>
        <taxon>Eukaryota</taxon>
        <taxon>Fungi</taxon>
        <taxon>Dikarya</taxon>
        <taxon>Basidiomycota</taxon>
        <taxon>Ustilaginomycotina</taxon>
        <taxon>Exobasidiomycetes</taxon>
        <taxon>Microstromatales</taxon>
        <taxon>Microstromatales incertae sedis</taxon>
        <taxon>Pseudomicrostroma</taxon>
    </lineage>
</organism>
<keyword evidence="3" id="KW-1185">Reference proteome</keyword>
<dbReference type="EMBL" id="KZ819321">
    <property type="protein sequence ID" value="PWN23477.1"/>
    <property type="molecule type" value="Genomic_DNA"/>
</dbReference>
<sequence length="71" mass="7621">MSTSGKIKAKNARNAEAARQGKTKPRPSFAERAQLDKKPAVAPWVVWAFILLLGGGSESSSQMWSESGTES</sequence>
<name>A0A316UDY5_9BASI</name>
<evidence type="ECO:0000256" key="1">
    <source>
        <dbReference type="SAM" id="MobiDB-lite"/>
    </source>
</evidence>
<evidence type="ECO:0000313" key="3">
    <source>
        <dbReference type="Proteomes" id="UP000245942"/>
    </source>
</evidence>
<evidence type="ECO:0008006" key="4">
    <source>
        <dbReference type="Google" id="ProtNLM"/>
    </source>
</evidence>
<evidence type="ECO:0000313" key="2">
    <source>
        <dbReference type="EMBL" id="PWN23477.1"/>
    </source>
</evidence>
<reference evidence="2 3" key="1">
    <citation type="journal article" date="2018" name="Mol. Biol. Evol.">
        <title>Broad Genomic Sampling Reveals a Smut Pathogenic Ancestry of the Fungal Clade Ustilaginomycotina.</title>
        <authorList>
            <person name="Kijpornyongpan T."/>
            <person name="Mondo S.J."/>
            <person name="Barry K."/>
            <person name="Sandor L."/>
            <person name="Lee J."/>
            <person name="Lipzen A."/>
            <person name="Pangilinan J."/>
            <person name="LaButti K."/>
            <person name="Hainaut M."/>
            <person name="Henrissat B."/>
            <person name="Grigoriev I.V."/>
            <person name="Spatafora J.W."/>
            <person name="Aime M.C."/>
        </authorList>
    </citation>
    <scope>NUCLEOTIDE SEQUENCE [LARGE SCALE GENOMIC DNA]</scope>
    <source>
        <strain evidence="2 3">MCA 4718</strain>
    </source>
</reference>
<dbReference type="GeneID" id="37012982"/>
<feature type="region of interest" description="Disordered" evidence="1">
    <location>
        <begin position="1"/>
        <end position="30"/>
    </location>
</feature>
<dbReference type="Proteomes" id="UP000245942">
    <property type="component" value="Unassembled WGS sequence"/>
</dbReference>
<dbReference type="RefSeq" id="XP_025350637.1">
    <property type="nucleotide sequence ID" value="XM_025491248.1"/>
</dbReference>
<proteinExistence type="predicted"/>
<dbReference type="AlphaFoldDB" id="A0A316UDY5"/>